<reference evidence="2" key="2">
    <citation type="submission" date="2025-08" db="UniProtKB">
        <authorList>
            <consortium name="Ensembl"/>
        </authorList>
    </citation>
    <scope>IDENTIFICATION</scope>
</reference>
<dbReference type="OMA" id="YWELIVE"/>
<keyword evidence="3" id="KW-1185">Reference proteome</keyword>
<dbReference type="Proteomes" id="UP000007303">
    <property type="component" value="Unassembled WGS sequence"/>
</dbReference>
<evidence type="ECO:0000313" key="3">
    <source>
        <dbReference type="Proteomes" id="UP000007303"/>
    </source>
</evidence>
<dbReference type="AlphaFoldDB" id="H3DP27"/>
<evidence type="ECO:0000313" key="2">
    <source>
        <dbReference type="Ensembl" id="ENSTNIP00000022276.1"/>
    </source>
</evidence>
<accession>H3DP27</accession>
<dbReference type="STRING" id="99883.ENSTNIP00000022276"/>
<feature type="region of interest" description="Disordered" evidence="1">
    <location>
        <begin position="1"/>
        <end position="23"/>
    </location>
</feature>
<dbReference type="HOGENOM" id="CLU_072814_0_0_1"/>
<sequence length="272" mass="31838">MNNLNEPPRWNIQPNPRERGVGGEDGNRWNYALLLPLLGLAAFRWIWTKESQKEVQEVKAKYDQDLSTIKSEMEASYRGTLTERCKAVATLELELEKERQRVEGYRRAMASHSQLLMEGRKSYSCLKERDVLEREKERVVKSGTAAAVMYQALEQENNWYSQATATLKELEGQLVERQNIYCSRTQSRHLRKEMEENMLLKVAREPLGRELDLEANLRDIFKKDTHCADFLNMDKRKNGSLMWVYLKYWQLQITLQKYKRAEAAVLGGKNQS</sequence>
<name>H3DP27_TETNG</name>
<dbReference type="InParanoid" id="H3DP27"/>
<dbReference type="InterPro" id="IPR034607">
    <property type="entry name" value="CCDC127"/>
</dbReference>
<organism evidence="2 3">
    <name type="scientific">Tetraodon nigroviridis</name>
    <name type="common">Spotted green pufferfish</name>
    <name type="synonym">Chelonodon nigroviridis</name>
    <dbReference type="NCBI Taxonomy" id="99883"/>
    <lineage>
        <taxon>Eukaryota</taxon>
        <taxon>Metazoa</taxon>
        <taxon>Chordata</taxon>
        <taxon>Craniata</taxon>
        <taxon>Vertebrata</taxon>
        <taxon>Euteleostomi</taxon>
        <taxon>Actinopterygii</taxon>
        <taxon>Neopterygii</taxon>
        <taxon>Teleostei</taxon>
        <taxon>Neoteleostei</taxon>
        <taxon>Acanthomorphata</taxon>
        <taxon>Eupercaria</taxon>
        <taxon>Tetraodontiformes</taxon>
        <taxon>Tetradontoidea</taxon>
        <taxon>Tetraodontidae</taxon>
        <taxon>Tetraodon</taxon>
    </lineage>
</organism>
<reference evidence="2" key="3">
    <citation type="submission" date="2025-09" db="UniProtKB">
        <authorList>
            <consortium name="Ensembl"/>
        </authorList>
    </citation>
    <scope>IDENTIFICATION</scope>
</reference>
<dbReference type="GeneTree" id="ENSGT00390000008818"/>
<evidence type="ECO:0000256" key="1">
    <source>
        <dbReference type="SAM" id="MobiDB-lite"/>
    </source>
</evidence>
<proteinExistence type="predicted"/>
<dbReference type="PANTHER" id="PTHR31958">
    <property type="entry name" value="COILED-COIL DOMAIN-CONTAINING PROTEIN 127"/>
    <property type="match status" value="1"/>
</dbReference>
<dbReference type="PANTHER" id="PTHR31958:SF2">
    <property type="entry name" value="COILED-COIL DOMAIN-CONTAINING PROTEIN 127"/>
    <property type="match status" value="1"/>
</dbReference>
<reference evidence="3" key="1">
    <citation type="journal article" date="2004" name="Nature">
        <title>Genome duplication in the teleost fish Tetraodon nigroviridis reveals the early vertebrate proto-karyotype.</title>
        <authorList>
            <person name="Jaillon O."/>
            <person name="Aury J.-M."/>
            <person name="Brunet F."/>
            <person name="Petit J.-L."/>
            <person name="Stange-Thomann N."/>
            <person name="Mauceli E."/>
            <person name="Bouneau L."/>
            <person name="Fischer C."/>
            <person name="Ozouf-Costaz C."/>
            <person name="Bernot A."/>
            <person name="Nicaud S."/>
            <person name="Jaffe D."/>
            <person name="Fisher S."/>
            <person name="Lutfalla G."/>
            <person name="Dossat C."/>
            <person name="Segurens B."/>
            <person name="Dasilva C."/>
            <person name="Salanoubat M."/>
            <person name="Levy M."/>
            <person name="Boudet N."/>
            <person name="Castellano S."/>
            <person name="Anthouard V."/>
            <person name="Jubin C."/>
            <person name="Castelli V."/>
            <person name="Katinka M."/>
            <person name="Vacherie B."/>
            <person name="Biemont C."/>
            <person name="Skalli Z."/>
            <person name="Cattolico L."/>
            <person name="Poulain J."/>
            <person name="De Berardinis V."/>
            <person name="Cruaud C."/>
            <person name="Duprat S."/>
            <person name="Brottier P."/>
            <person name="Coutanceau J.-P."/>
            <person name="Gouzy J."/>
            <person name="Parra G."/>
            <person name="Lardier G."/>
            <person name="Chapple C."/>
            <person name="McKernan K.J."/>
            <person name="McEwan P."/>
            <person name="Bosak S."/>
            <person name="Kellis M."/>
            <person name="Volff J.-N."/>
            <person name="Guigo R."/>
            <person name="Zody M.C."/>
            <person name="Mesirov J."/>
            <person name="Lindblad-Toh K."/>
            <person name="Birren B."/>
            <person name="Nusbaum C."/>
            <person name="Kahn D."/>
            <person name="Robinson-Rechavi M."/>
            <person name="Laudet V."/>
            <person name="Schachter V."/>
            <person name="Quetier F."/>
            <person name="Saurin W."/>
            <person name="Scarpelli C."/>
            <person name="Wincker P."/>
            <person name="Lander E.S."/>
            <person name="Weissenbach J."/>
            <person name="Roest Crollius H."/>
        </authorList>
    </citation>
    <scope>NUCLEOTIDE SEQUENCE [LARGE SCALE GENOMIC DNA]</scope>
</reference>
<protein>
    <submittedName>
        <fullName evidence="2">Coiled-coil domain containing 127a</fullName>
    </submittedName>
</protein>
<dbReference type="Ensembl" id="ENSTNIT00000022515.1">
    <property type="protein sequence ID" value="ENSTNIP00000022276.1"/>
    <property type="gene ID" value="ENSTNIG00000019082.1"/>
</dbReference>